<feature type="domain" description="PucR C-terminal helix-turn-helix" evidence="2">
    <location>
        <begin position="354"/>
        <end position="389"/>
    </location>
</feature>
<dbReference type="Proteomes" id="UP000035009">
    <property type="component" value="Unassembled WGS sequence"/>
</dbReference>
<dbReference type="InterPro" id="IPR025751">
    <property type="entry name" value="RsbRD_N_dom"/>
</dbReference>
<evidence type="ECO:0000259" key="4">
    <source>
        <dbReference type="Pfam" id="PF17853"/>
    </source>
</evidence>
<evidence type="ECO:0000313" key="6">
    <source>
        <dbReference type="Proteomes" id="UP000035009"/>
    </source>
</evidence>
<dbReference type="AlphaFoldDB" id="M3TH55"/>
<comment type="caution">
    <text evidence="5">The sequence shown here is derived from an EMBL/GenBank/DDBJ whole genome shotgun (WGS) entry which is preliminary data.</text>
</comment>
<evidence type="ECO:0000259" key="2">
    <source>
        <dbReference type="Pfam" id="PF13556"/>
    </source>
</evidence>
<feature type="domain" description="RsbT co-antagonist protein RsbRD N-terminal" evidence="3">
    <location>
        <begin position="24"/>
        <end position="163"/>
    </location>
</feature>
<dbReference type="EMBL" id="BAOP01000021">
    <property type="protein sequence ID" value="GAC80776.1"/>
    <property type="molecule type" value="Genomic_DNA"/>
</dbReference>
<dbReference type="RefSeq" id="WP_008380027.1">
    <property type="nucleotide sequence ID" value="NZ_BAOP01000021.1"/>
</dbReference>
<gene>
    <name evidence="5" type="ORF">GM1_021_00620</name>
</gene>
<evidence type="ECO:0000259" key="3">
    <source>
        <dbReference type="Pfam" id="PF14361"/>
    </source>
</evidence>
<dbReference type="InterPro" id="IPR051448">
    <property type="entry name" value="CdaR-like_regulators"/>
</dbReference>
<dbReference type="PANTHER" id="PTHR33744">
    <property type="entry name" value="CARBOHYDRATE DIACID REGULATOR"/>
    <property type="match status" value="1"/>
</dbReference>
<feature type="domain" description="CdaR GGDEF-like" evidence="4">
    <location>
        <begin position="189"/>
        <end position="295"/>
    </location>
</feature>
<proteinExistence type="inferred from homology"/>
<dbReference type="STRING" id="410332.SAMN04488550_2657"/>
<dbReference type="Pfam" id="PF14361">
    <property type="entry name" value="RsbRD_N"/>
    <property type="match status" value="1"/>
</dbReference>
<keyword evidence="6" id="KW-1185">Reference proteome</keyword>
<protein>
    <submittedName>
        <fullName evidence="5">Putative CdaR family transcriptional regulator</fullName>
    </submittedName>
</protein>
<organism evidence="5 6">
    <name type="scientific">Gordonia malaquae NBRC 108250</name>
    <dbReference type="NCBI Taxonomy" id="1223542"/>
    <lineage>
        <taxon>Bacteria</taxon>
        <taxon>Bacillati</taxon>
        <taxon>Actinomycetota</taxon>
        <taxon>Actinomycetes</taxon>
        <taxon>Mycobacteriales</taxon>
        <taxon>Gordoniaceae</taxon>
        <taxon>Gordonia</taxon>
    </lineage>
</organism>
<dbReference type="Pfam" id="PF17853">
    <property type="entry name" value="GGDEF_2"/>
    <property type="match status" value="1"/>
</dbReference>
<dbReference type="eggNOG" id="COG2508">
    <property type="taxonomic scope" value="Bacteria"/>
</dbReference>
<comment type="similarity">
    <text evidence="1">Belongs to the CdaR family.</text>
</comment>
<dbReference type="Gene3D" id="1.10.10.2840">
    <property type="entry name" value="PucR C-terminal helix-turn-helix domain"/>
    <property type="match status" value="1"/>
</dbReference>
<dbReference type="InterPro" id="IPR025736">
    <property type="entry name" value="PucR_C-HTH_dom"/>
</dbReference>
<dbReference type="Pfam" id="PF13556">
    <property type="entry name" value="HTH_30"/>
    <property type="match status" value="1"/>
</dbReference>
<dbReference type="InterPro" id="IPR042070">
    <property type="entry name" value="PucR_C-HTH_sf"/>
</dbReference>
<dbReference type="InterPro" id="IPR041522">
    <property type="entry name" value="CdaR_GGDEF"/>
</dbReference>
<dbReference type="PANTHER" id="PTHR33744:SF1">
    <property type="entry name" value="DNA-BINDING TRANSCRIPTIONAL ACTIVATOR ADER"/>
    <property type="match status" value="1"/>
</dbReference>
<accession>M3TH55</accession>
<evidence type="ECO:0000256" key="1">
    <source>
        <dbReference type="ARBA" id="ARBA00006754"/>
    </source>
</evidence>
<reference evidence="5 6" key="1">
    <citation type="submission" date="2013-02" db="EMBL/GenBank/DDBJ databases">
        <title>Whole genome shotgun sequence of Gordonia malaquae NBRC 108250.</title>
        <authorList>
            <person name="Yoshida I."/>
            <person name="Hosoyama A."/>
            <person name="Tsuchikane K."/>
            <person name="Ando Y."/>
            <person name="Baba S."/>
            <person name="Ohji S."/>
            <person name="Hamada M."/>
            <person name="Tamura T."/>
            <person name="Yamazoe A."/>
            <person name="Yamazaki S."/>
            <person name="Fujita N."/>
        </authorList>
    </citation>
    <scope>NUCLEOTIDE SEQUENCE [LARGE SCALE GENOMIC DNA]</scope>
    <source>
        <strain evidence="5 6">NBRC 108250</strain>
    </source>
</reference>
<name>M3TH55_GORML</name>
<dbReference type="OrthoDB" id="3663486at2"/>
<sequence>MDSVQLTSHTHVIARRLRDDEAAATASVTGEILERIEGLGEDAVLAEMLDASVHGNVTTIIHVLANDISISRLQPTTAAVEFARRLAQRDVPSNSLVRAYHVGQSVLLRDVYSKVDELSLSTTDSMQVVRHISDTVYEYIDWITKYVFEAYEDERRRWMGVESNVLTSAIHALLDSPAADPGHLERDSGYRLDQRHAAMIVWSTDEECSVRDLDRAVRTLAGRLRAEGDPLITAIDRRTVWVWVPLGRRPDRTIDVETVTSALDHDSPIAVAVGFAGDGVTGFRRSHQQAKAAFSVATSGAVDDHRRQGSRVVGYGDRGLGLVALLARDLDSTKQWVHDVLGPLAAPGETSSILRETLNAYFETGDSHLRAAERLNVHRNTVKYRVTKALSEAPGADRLDIAAALVVCSLLGSAVVGDDAS</sequence>
<evidence type="ECO:0000313" key="5">
    <source>
        <dbReference type="EMBL" id="GAC80776.1"/>
    </source>
</evidence>